<dbReference type="EMBL" id="CP016428">
    <property type="protein sequence ID" value="ANW02043.1"/>
    <property type="molecule type" value="Genomic_DNA"/>
</dbReference>
<dbReference type="STRING" id="1274631.LMTR13_19600"/>
<name>A0A1B1UH43_9BRAD</name>
<dbReference type="Proteomes" id="UP000092839">
    <property type="component" value="Chromosome"/>
</dbReference>
<dbReference type="AlphaFoldDB" id="A0A1B1UH43"/>
<protein>
    <submittedName>
        <fullName evidence="1">Uncharacterized protein</fullName>
    </submittedName>
</protein>
<gene>
    <name evidence="1" type="ORF">LMTR13_19600</name>
</gene>
<proteinExistence type="predicted"/>
<reference evidence="1 2" key="1">
    <citation type="submission" date="2016-07" db="EMBL/GenBank/DDBJ databases">
        <title>Complete genome sequence of Bradyrhizobium icense LMTR 13T, a potential inoculant strain isolated from lima bean (Phaseolus lunatus) in Peru.</title>
        <authorList>
            <person name="Ormeno-Orrillo E."/>
            <person name="Duran D."/>
            <person name="Rogel M.A."/>
            <person name="Rey L."/>
            <person name="Imperial J."/>
            <person name="Ruiz-Argueso T."/>
            <person name="Martinez-Romero E."/>
        </authorList>
    </citation>
    <scope>NUCLEOTIDE SEQUENCE [LARGE SCALE GENOMIC DNA]</scope>
    <source>
        <strain evidence="1 2">LMTR 13</strain>
    </source>
</reference>
<keyword evidence="2" id="KW-1185">Reference proteome</keyword>
<organism evidence="1 2">
    <name type="scientific">Bradyrhizobium icense</name>
    <dbReference type="NCBI Taxonomy" id="1274631"/>
    <lineage>
        <taxon>Bacteria</taxon>
        <taxon>Pseudomonadati</taxon>
        <taxon>Pseudomonadota</taxon>
        <taxon>Alphaproteobacteria</taxon>
        <taxon>Hyphomicrobiales</taxon>
        <taxon>Nitrobacteraceae</taxon>
        <taxon>Bradyrhizobium</taxon>
    </lineage>
</organism>
<sequence length="73" mass="7944">MGRMGAVGVNKNEQIARIMLAAAPRPHARLSGQFRVHGVMFEPSRVAADIPIGGLARDRGGSYDERRIETVTQ</sequence>
<evidence type="ECO:0000313" key="1">
    <source>
        <dbReference type="EMBL" id="ANW02043.1"/>
    </source>
</evidence>
<accession>A0A1B1UH43</accession>
<dbReference type="KEGG" id="bic:LMTR13_19600"/>
<evidence type="ECO:0000313" key="2">
    <source>
        <dbReference type="Proteomes" id="UP000092839"/>
    </source>
</evidence>